<evidence type="ECO:0000313" key="2">
    <source>
        <dbReference type="EMBL" id="TJZ84428.1"/>
    </source>
</evidence>
<keyword evidence="3" id="KW-1185">Reference proteome</keyword>
<dbReference type="Proteomes" id="UP000306223">
    <property type="component" value="Unassembled WGS sequence"/>
</dbReference>
<accession>A0A4V5MTJ0</accession>
<dbReference type="AlphaFoldDB" id="A0A4V5MTJ0"/>
<organism evidence="2 3">
    <name type="scientific">Paracoccus hibiscisoli</name>
    <dbReference type="NCBI Taxonomy" id="2023261"/>
    <lineage>
        <taxon>Bacteria</taxon>
        <taxon>Pseudomonadati</taxon>
        <taxon>Pseudomonadota</taxon>
        <taxon>Alphaproteobacteria</taxon>
        <taxon>Rhodobacterales</taxon>
        <taxon>Paracoccaceae</taxon>
        <taxon>Paracoccus</taxon>
    </lineage>
</organism>
<keyword evidence="1" id="KW-1133">Transmembrane helix</keyword>
<name>A0A4V5MTJ0_9RHOB</name>
<dbReference type="RefSeq" id="WP_136856606.1">
    <property type="nucleotide sequence ID" value="NZ_CALEYR010000108.1"/>
</dbReference>
<dbReference type="OrthoDB" id="1808939at2"/>
<evidence type="ECO:0000313" key="3">
    <source>
        <dbReference type="Proteomes" id="UP000306223"/>
    </source>
</evidence>
<evidence type="ECO:0008006" key="4">
    <source>
        <dbReference type="Google" id="ProtNLM"/>
    </source>
</evidence>
<feature type="transmembrane region" description="Helical" evidence="1">
    <location>
        <begin position="35"/>
        <end position="56"/>
    </location>
</feature>
<keyword evidence="1" id="KW-0812">Transmembrane</keyword>
<dbReference type="PROSITE" id="PS51257">
    <property type="entry name" value="PROKAR_LIPOPROTEIN"/>
    <property type="match status" value="1"/>
</dbReference>
<evidence type="ECO:0000256" key="1">
    <source>
        <dbReference type="SAM" id="Phobius"/>
    </source>
</evidence>
<proteinExistence type="predicted"/>
<protein>
    <recommendedName>
        <fullName evidence="4">DUF3311 domain-containing protein</fullName>
    </recommendedName>
</protein>
<comment type="caution">
    <text evidence="2">The sequence shown here is derived from an EMBL/GenBank/DDBJ whole genome shotgun (WGS) entry which is preliminary data.</text>
</comment>
<gene>
    <name evidence="2" type="ORF">FA740_09875</name>
</gene>
<reference evidence="2 3" key="1">
    <citation type="submission" date="2019-04" db="EMBL/GenBank/DDBJ databases">
        <authorList>
            <person name="Li J."/>
        </authorList>
    </citation>
    <scope>NUCLEOTIDE SEQUENCE [LARGE SCALE GENOMIC DNA]</scope>
    <source>
        <strain evidence="2 3">CCTCC AB2016182</strain>
    </source>
</reference>
<keyword evidence="1" id="KW-0472">Membrane</keyword>
<dbReference type="EMBL" id="SUNH01000012">
    <property type="protein sequence ID" value="TJZ84428.1"/>
    <property type="molecule type" value="Genomic_DNA"/>
</dbReference>
<sequence>MSRRLSLWLVALVILSCFAVPYALIGHVAAWYGSFLFWCLAGLAIIVLNITATAGFTEEGE</sequence>